<dbReference type="InterPro" id="IPR042186">
    <property type="entry name" value="FimD_plug_dom"/>
</dbReference>
<dbReference type="EMBL" id="JAYMYY010000001">
    <property type="protein sequence ID" value="MEO3989903.1"/>
    <property type="molecule type" value="Genomic_DNA"/>
</dbReference>
<name>A0ABV0HHQ3_9ENTR</name>
<evidence type="ECO:0000256" key="3">
    <source>
        <dbReference type="ARBA" id="ARBA00022448"/>
    </source>
</evidence>
<dbReference type="Gene3D" id="2.60.40.3110">
    <property type="match status" value="1"/>
</dbReference>
<dbReference type="PANTHER" id="PTHR30451:SF20">
    <property type="entry name" value="FIMBRIAE USHER"/>
    <property type="match status" value="1"/>
</dbReference>
<keyword evidence="6" id="KW-0732">Signal</keyword>
<evidence type="ECO:0000313" key="13">
    <source>
        <dbReference type="Proteomes" id="UP001444146"/>
    </source>
</evidence>
<accession>A0ABV0HHQ3</accession>
<dbReference type="InterPro" id="IPR025885">
    <property type="entry name" value="PapC_N"/>
</dbReference>
<dbReference type="InterPro" id="IPR000015">
    <property type="entry name" value="Fimb_usher"/>
</dbReference>
<dbReference type="Pfam" id="PF13954">
    <property type="entry name" value="PapC_N"/>
    <property type="match status" value="1"/>
</dbReference>
<evidence type="ECO:0000313" key="12">
    <source>
        <dbReference type="EMBL" id="MEO3989903.1"/>
    </source>
</evidence>
<evidence type="ECO:0000256" key="1">
    <source>
        <dbReference type="ARBA" id="ARBA00004571"/>
    </source>
</evidence>
<feature type="domain" description="PapC-like C-terminal" evidence="10">
    <location>
        <begin position="788"/>
        <end position="851"/>
    </location>
</feature>
<dbReference type="PROSITE" id="PS01151">
    <property type="entry name" value="FIMBRIAL_USHER"/>
    <property type="match status" value="1"/>
</dbReference>
<evidence type="ECO:0000256" key="6">
    <source>
        <dbReference type="ARBA" id="ARBA00022729"/>
    </source>
</evidence>
<keyword evidence="8 9" id="KW-0998">Cell outer membrane</keyword>
<keyword evidence="4" id="KW-1134">Transmembrane beta strand</keyword>
<dbReference type="InterPro" id="IPR043142">
    <property type="entry name" value="PapC-like_C_sf"/>
</dbReference>
<dbReference type="InterPro" id="IPR025949">
    <property type="entry name" value="PapC-like_C"/>
</dbReference>
<dbReference type="InterPro" id="IPR018030">
    <property type="entry name" value="Fimbrial_membr_usher_CS"/>
</dbReference>
<dbReference type="Pfam" id="PF13953">
    <property type="entry name" value="PapC_C"/>
    <property type="match status" value="1"/>
</dbReference>
<evidence type="ECO:0000256" key="2">
    <source>
        <dbReference type="ARBA" id="ARBA00008064"/>
    </source>
</evidence>
<dbReference type="Pfam" id="PF00577">
    <property type="entry name" value="Usher"/>
    <property type="match status" value="1"/>
</dbReference>
<sequence length="872" mass="96025">MNTTFNSNAHEKGYSVAFYLSAVAFFLQLAMQNSARAEEYRFDSNLLTGTSLEHHIDLDKFSQKEVAIAEGKQLVDISLNGEILATEMPVTFRKITPDAASASPCLDPALLKLLQLKPDADASSATDECIFLAQRVKRANWHFDTANLVLEFVVPQVSLFRQPRGFIPVSEWNSGAPVLFARHSTNYYHNENSASGSTYSYLWSMMNIGANAGLWQARHQANLRYMDSNTAGSAYKWNAVRTWVQRPLPDISSQLSLGDNYTSTSMFGGISFNGIKLETDQRMWPQGKRGYAPEVIGTATSNSRVVIKQQDRVIYETTVPPGPFVISDLYNTKSNGDLHVDVISADGKTSSFTVPYAAVPDSVRPGNLSYEFAAGRVRNYYSVDNDFTEGVLQYGVNNSLTLNSGMRLAHDYEALLLGGVWASQAGAIALNTTWSHAKEANDETSTGWRAELSYSKSFATRTNLVLAAYRYSTSGYRDLQDILGMRRENKNGETWYSDTLQQRNRLAATMSQDMFGFGTLGFSASTTDYYGSRPRVSELQLTYGNNWGKVNYNISAGRQRTSWDNGNLYSVNDSDYNTDNYKKTTENIISINFSMPLEWRDTSSRVSMDMSQDKYSRTTTATLSGSAGDDSRYSYSIYGSYDQYRENASGHDTSWGANVQDRTSVGTMSASWSQGQGFKQLGLGTNGTLVVHEKGVTYGPYASETFALVHADGAKGALVRNGQGSRIDSFGNAILPSLVPYRKNQVSLDTRTMNQNVEINGGSARLVPYAGSVARVDFETVYGRPVLIIAKTPDGTLVPMGADVLSAEGKNIGMVGQAGMAYARLPEQSGVLLVKWGDAANAQCRIRYQLDKPVDEEAEPVQLNAVCEEDKS</sequence>
<evidence type="ECO:0000256" key="4">
    <source>
        <dbReference type="ARBA" id="ARBA00022452"/>
    </source>
</evidence>
<dbReference type="Gene3D" id="2.60.40.2070">
    <property type="match status" value="1"/>
</dbReference>
<reference evidence="12 13" key="1">
    <citation type="submission" date="2024-01" db="EMBL/GenBank/DDBJ databases">
        <title>Pseudocitrobacter sp. Endophytic strain Cyp-38L.</title>
        <authorList>
            <person name="Amer M.A."/>
            <person name="Hamed S.M."/>
        </authorList>
    </citation>
    <scope>NUCLEOTIDE SEQUENCE [LARGE SCALE GENOMIC DNA]</scope>
    <source>
        <strain evidence="12 13">Cyp38S</strain>
    </source>
</reference>
<comment type="subcellular location">
    <subcellularLocation>
        <location evidence="1 9">Cell outer membrane</location>
        <topology evidence="1 9">Multi-pass membrane protein</topology>
    </subcellularLocation>
</comment>
<keyword evidence="13" id="KW-1185">Reference proteome</keyword>
<protein>
    <submittedName>
        <fullName evidence="12">Fimbrial outer membrane usher protein</fullName>
    </submittedName>
</protein>
<dbReference type="SUPFAM" id="SSF141729">
    <property type="entry name" value="FimD N-terminal domain-like"/>
    <property type="match status" value="1"/>
</dbReference>
<evidence type="ECO:0000259" key="10">
    <source>
        <dbReference type="Pfam" id="PF13953"/>
    </source>
</evidence>
<keyword evidence="7 9" id="KW-0472">Membrane</keyword>
<dbReference type="PANTHER" id="PTHR30451">
    <property type="entry name" value="OUTER MEMBRANE USHER PROTEIN"/>
    <property type="match status" value="1"/>
</dbReference>
<gene>
    <name evidence="12" type="ORF">VSR74_08750</name>
</gene>
<evidence type="ECO:0000259" key="11">
    <source>
        <dbReference type="Pfam" id="PF13954"/>
    </source>
</evidence>
<evidence type="ECO:0000256" key="9">
    <source>
        <dbReference type="RuleBase" id="RU003884"/>
    </source>
</evidence>
<comment type="caution">
    <text evidence="12">The sequence shown here is derived from an EMBL/GenBank/DDBJ whole genome shotgun (WGS) entry which is preliminary data.</text>
</comment>
<keyword evidence="3 9" id="KW-0813">Transport</keyword>
<evidence type="ECO:0000256" key="8">
    <source>
        <dbReference type="ARBA" id="ARBA00023237"/>
    </source>
</evidence>
<organism evidence="12 13">
    <name type="scientific">Pseudocitrobacter cyperus</name>
    <dbReference type="NCBI Taxonomy" id="3112843"/>
    <lineage>
        <taxon>Bacteria</taxon>
        <taxon>Pseudomonadati</taxon>
        <taxon>Pseudomonadota</taxon>
        <taxon>Gammaproteobacteria</taxon>
        <taxon>Enterobacterales</taxon>
        <taxon>Enterobacteriaceae</taxon>
        <taxon>Pseudocitrobacter</taxon>
    </lineage>
</organism>
<dbReference type="Gene3D" id="2.60.40.2610">
    <property type="entry name" value="Outer membrane usher protein FimD, plug domain"/>
    <property type="match status" value="1"/>
</dbReference>
<dbReference type="Gene3D" id="3.10.20.410">
    <property type="match status" value="1"/>
</dbReference>
<comment type="similarity">
    <text evidence="2 9">Belongs to the fimbrial export usher family.</text>
</comment>
<evidence type="ECO:0000256" key="7">
    <source>
        <dbReference type="ARBA" id="ARBA00023136"/>
    </source>
</evidence>
<dbReference type="InterPro" id="IPR037224">
    <property type="entry name" value="PapC_N_sf"/>
</dbReference>
<feature type="domain" description="PapC N-terminal" evidence="11">
    <location>
        <begin position="42"/>
        <end position="186"/>
    </location>
</feature>
<keyword evidence="5 9" id="KW-0812">Transmembrane</keyword>
<proteinExistence type="inferred from homology"/>
<dbReference type="NCBIfam" id="NF011784">
    <property type="entry name" value="PRK15248.1"/>
    <property type="match status" value="1"/>
</dbReference>
<evidence type="ECO:0000256" key="5">
    <source>
        <dbReference type="ARBA" id="ARBA00022692"/>
    </source>
</evidence>
<dbReference type="Proteomes" id="UP001444146">
    <property type="component" value="Unassembled WGS sequence"/>
</dbReference>
<keyword evidence="9" id="KW-1029">Fimbrium biogenesis</keyword>
<dbReference type="RefSeq" id="WP_347794308.1">
    <property type="nucleotide sequence ID" value="NZ_JAYMYY010000001.1"/>
</dbReference>